<evidence type="ECO:0000256" key="1">
    <source>
        <dbReference type="SAM" id="MobiDB-lite"/>
    </source>
</evidence>
<accession>A0A183BWZ0</accession>
<dbReference type="WBParaSite" id="GPLIN_000512900">
    <property type="protein sequence ID" value="GPLIN_000512900"/>
    <property type="gene ID" value="GPLIN_000512900"/>
</dbReference>
<keyword evidence="2" id="KW-1133">Transmembrane helix</keyword>
<evidence type="ECO:0000256" key="2">
    <source>
        <dbReference type="SAM" id="Phobius"/>
    </source>
</evidence>
<proteinExistence type="predicted"/>
<keyword evidence="2" id="KW-0472">Membrane</keyword>
<evidence type="ECO:0000313" key="3">
    <source>
        <dbReference type="Proteomes" id="UP000050741"/>
    </source>
</evidence>
<feature type="compositionally biased region" description="Low complexity" evidence="1">
    <location>
        <begin position="13"/>
        <end position="26"/>
    </location>
</feature>
<feature type="region of interest" description="Disordered" evidence="1">
    <location>
        <begin position="122"/>
        <end position="141"/>
    </location>
</feature>
<feature type="transmembrane region" description="Helical" evidence="2">
    <location>
        <begin position="56"/>
        <end position="84"/>
    </location>
</feature>
<evidence type="ECO:0000313" key="4">
    <source>
        <dbReference type="WBParaSite" id="GPLIN_000512900"/>
    </source>
</evidence>
<reference evidence="3" key="2">
    <citation type="submission" date="2014-05" db="EMBL/GenBank/DDBJ databases">
        <title>The genome and life-stage specific transcriptomes of Globodera pallida elucidate key aspects of plant parasitism by a cyst nematode.</title>
        <authorList>
            <person name="Cotton J.A."/>
            <person name="Lilley C.J."/>
            <person name="Jones L.M."/>
            <person name="Kikuchi T."/>
            <person name="Reid A.J."/>
            <person name="Thorpe P."/>
            <person name="Tsai I.J."/>
            <person name="Beasley H."/>
            <person name="Blok V."/>
            <person name="Cock P.J.A."/>
            <person name="Van den Akker S.E."/>
            <person name="Holroyd N."/>
            <person name="Hunt M."/>
            <person name="Mantelin S."/>
            <person name="Naghra H."/>
            <person name="Pain A."/>
            <person name="Palomares-Rius J.E."/>
            <person name="Zarowiecki M."/>
            <person name="Berriman M."/>
            <person name="Jones J.T."/>
            <person name="Urwin P.E."/>
        </authorList>
    </citation>
    <scope>NUCLEOTIDE SEQUENCE [LARGE SCALE GENOMIC DNA]</scope>
    <source>
        <strain evidence="3">Lindley</strain>
    </source>
</reference>
<name>A0A183BWZ0_GLOPA</name>
<dbReference type="Proteomes" id="UP000050741">
    <property type="component" value="Unassembled WGS sequence"/>
</dbReference>
<feature type="region of interest" description="Disordered" evidence="1">
    <location>
        <begin position="1"/>
        <end position="43"/>
    </location>
</feature>
<sequence length="141" mass="14834">MTTLRRPTPPPQLAMLPPKALPAGLPKSLRPSKFPPKNLDELDPLQQVTKEPGTGLLGKCVLCLLLNAVFVLALFLAFLIGHFASEAHLPRSNKTNNHSTSSSLSSGAVGPTPLTRLRAHAATTNSITTSSGTNNHDGGIV</sequence>
<organism evidence="3 4">
    <name type="scientific">Globodera pallida</name>
    <name type="common">Potato cyst nematode worm</name>
    <name type="synonym">Heterodera pallida</name>
    <dbReference type="NCBI Taxonomy" id="36090"/>
    <lineage>
        <taxon>Eukaryota</taxon>
        <taxon>Metazoa</taxon>
        <taxon>Ecdysozoa</taxon>
        <taxon>Nematoda</taxon>
        <taxon>Chromadorea</taxon>
        <taxon>Rhabditida</taxon>
        <taxon>Tylenchina</taxon>
        <taxon>Tylenchomorpha</taxon>
        <taxon>Tylenchoidea</taxon>
        <taxon>Heteroderidae</taxon>
        <taxon>Heteroderinae</taxon>
        <taxon>Globodera</taxon>
    </lineage>
</organism>
<dbReference type="AlphaFoldDB" id="A0A183BWZ0"/>
<feature type="compositionally biased region" description="Low complexity" evidence="1">
    <location>
        <begin position="92"/>
        <end position="106"/>
    </location>
</feature>
<protein>
    <submittedName>
        <fullName evidence="4">Uncharacterized protein</fullName>
    </submittedName>
</protein>
<keyword evidence="3" id="KW-1185">Reference proteome</keyword>
<feature type="compositionally biased region" description="Low complexity" evidence="1">
    <location>
        <begin position="123"/>
        <end position="135"/>
    </location>
</feature>
<feature type="region of interest" description="Disordered" evidence="1">
    <location>
        <begin position="91"/>
        <end position="112"/>
    </location>
</feature>
<reference evidence="4" key="3">
    <citation type="submission" date="2016-06" db="UniProtKB">
        <authorList>
            <consortium name="WormBaseParasite"/>
        </authorList>
    </citation>
    <scope>IDENTIFICATION</scope>
</reference>
<reference evidence="3" key="1">
    <citation type="submission" date="2013-12" db="EMBL/GenBank/DDBJ databases">
        <authorList>
            <person name="Aslett M."/>
        </authorList>
    </citation>
    <scope>NUCLEOTIDE SEQUENCE [LARGE SCALE GENOMIC DNA]</scope>
    <source>
        <strain evidence="3">Lindley</strain>
    </source>
</reference>
<keyword evidence="2" id="KW-0812">Transmembrane</keyword>